<dbReference type="GO" id="GO:0006020">
    <property type="term" value="P:inositol metabolic process"/>
    <property type="evidence" value="ECO:0007669"/>
    <property type="project" value="TreeGrafter"/>
</dbReference>
<dbReference type="PROSITE" id="PS00630">
    <property type="entry name" value="IMP_2"/>
    <property type="match status" value="1"/>
</dbReference>
<dbReference type="PROSITE" id="PS00629">
    <property type="entry name" value="IMP_1"/>
    <property type="match status" value="1"/>
</dbReference>
<feature type="binding site" evidence="8">
    <location>
        <position position="93"/>
    </location>
    <ligand>
        <name>Mg(2+)</name>
        <dbReference type="ChEBI" id="CHEBI:18420"/>
        <label>2</label>
    </ligand>
</feature>
<evidence type="ECO:0000313" key="11">
    <source>
        <dbReference type="Proteomes" id="UP001461498"/>
    </source>
</evidence>
<dbReference type="GO" id="GO:0007165">
    <property type="term" value="P:signal transduction"/>
    <property type="evidence" value="ECO:0007669"/>
    <property type="project" value="TreeGrafter"/>
</dbReference>
<accession>A0AAW1CMY2</accession>
<comment type="caution">
    <text evidence="10">The sequence shown here is derived from an EMBL/GenBank/DDBJ whole genome shotgun (WGS) entry which is preliminary data.</text>
</comment>
<dbReference type="InterPro" id="IPR000760">
    <property type="entry name" value="Inositol_monophosphatase-like"/>
</dbReference>
<dbReference type="EC" id="3.1.3.25" evidence="9"/>
<evidence type="ECO:0000256" key="7">
    <source>
        <dbReference type="ARBA" id="ARBA00022842"/>
    </source>
</evidence>
<dbReference type="EMBL" id="JAPXFL010000011">
    <property type="protein sequence ID" value="KAK9499861.1"/>
    <property type="molecule type" value="Genomic_DNA"/>
</dbReference>
<evidence type="ECO:0000256" key="6">
    <source>
        <dbReference type="ARBA" id="ARBA00022801"/>
    </source>
</evidence>
<dbReference type="PRINTS" id="PR00377">
    <property type="entry name" value="IMPHPHTASES"/>
</dbReference>
<dbReference type="InterPro" id="IPR033942">
    <property type="entry name" value="IMPase"/>
</dbReference>
<evidence type="ECO:0000256" key="4">
    <source>
        <dbReference type="ARBA" id="ARBA00009759"/>
    </source>
</evidence>
<dbReference type="CDD" id="cd01639">
    <property type="entry name" value="IMPase"/>
    <property type="match status" value="1"/>
</dbReference>
<dbReference type="FunFam" id="3.30.540.10:FF:000004">
    <property type="entry name" value="Inositol-1-monophosphatase"/>
    <property type="match status" value="1"/>
</dbReference>
<dbReference type="InterPro" id="IPR020552">
    <property type="entry name" value="Inositol_monoPase_Li-sen"/>
</dbReference>
<reference evidence="10 11" key="1">
    <citation type="submission" date="2022-12" db="EMBL/GenBank/DDBJ databases">
        <title>Chromosome-level genome assembly of true bugs.</title>
        <authorList>
            <person name="Ma L."/>
            <person name="Li H."/>
        </authorList>
    </citation>
    <scope>NUCLEOTIDE SEQUENCE [LARGE SCALE GENOMIC DNA]</scope>
    <source>
        <strain evidence="10">Lab_2022b</strain>
    </source>
</reference>
<dbReference type="PANTHER" id="PTHR20854:SF4">
    <property type="entry name" value="INOSITOL-1-MONOPHOSPHATASE-RELATED"/>
    <property type="match status" value="1"/>
</dbReference>
<evidence type="ECO:0000256" key="3">
    <source>
        <dbReference type="ARBA" id="ARBA00005152"/>
    </source>
</evidence>
<evidence type="ECO:0000256" key="5">
    <source>
        <dbReference type="ARBA" id="ARBA00022723"/>
    </source>
</evidence>
<dbReference type="PANTHER" id="PTHR20854">
    <property type="entry name" value="INOSITOL MONOPHOSPHATASE"/>
    <property type="match status" value="1"/>
</dbReference>
<comment type="cofactor">
    <cofactor evidence="2 8 9">
        <name>Mg(2+)</name>
        <dbReference type="ChEBI" id="CHEBI:18420"/>
    </cofactor>
</comment>
<keyword evidence="6 9" id="KW-0378">Hydrolase</keyword>
<proteinExistence type="inferred from homology"/>
<evidence type="ECO:0000256" key="8">
    <source>
        <dbReference type="PIRSR" id="PIRSR600760-2"/>
    </source>
</evidence>
<dbReference type="GO" id="GO:0046872">
    <property type="term" value="F:metal ion binding"/>
    <property type="evidence" value="ECO:0007669"/>
    <property type="project" value="UniProtKB-KW"/>
</dbReference>
<gene>
    <name evidence="10" type="ORF">O3M35_002816</name>
</gene>
<comment type="similarity">
    <text evidence="4 9">Belongs to the inositol monophosphatase superfamily.</text>
</comment>
<dbReference type="Gene3D" id="3.40.190.80">
    <property type="match status" value="1"/>
</dbReference>
<organism evidence="10 11">
    <name type="scientific">Rhynocoris fuscipes</name>
    <dbReference type="NCBI Taxonomy" id="488301"/>
    <lineage>
        <taxon>Eukaryota</taxon>
        <taxon>Metazoa</taxon>
        <taxon>Ecdysozoa</taxon>
        <taxon>Arthropoda</taxon>
        <taxon>Hexapoda</taxon>
        <taxon>Insecta</taxon>
        <taxon>Pterygota</taxon>
        <taxon>Neoptera</taxon>
        <taxon>Paraneoptera</taxon>
        <taxon>Hemiptera</taxon>
        <taxon>Heteroptera</taxon>
        <taxon>Panheteroptera</taxon>
        <taxon>Cimicomorpha</taxon>
        <taxon>Reduviidae</taxon>
        <taxon>Harpactorinae</taxon>
        <taxon>Harpactorini</taxon>
        <taxon>Rhynocoris</taxon>
    </lineage>
</organism>
<dbReference type="PRINTS" id="PR00378">
    <property type="entry name" value="LIIMPHPHTASE"/>
</dbReference>
<dbReference type="Proteomes" id="UP001461498">
    <property type="component" value="Unassembled WGS sequence"/>
</dbReference>
<dbReference type="InterPro" id="IPR020583">
    <property type="entry name" value="Inositol_monoP_metal-BS"/>
</dbReference>
<feature type="binding site" evidence="8">
    <location>
        <position position="219"/>
    </location>
    <ligand>
        <name>Mg(2+)</name>
        <dbReference type="ChEBI" id="CHEBI:18420"/>
        <label>1</label>
        <note>catalytic</note>
    </ligand>
</feature>
<dbReference type="GO" id="GO:0008934">
    <property type="term" value="F:inositol monophosphate 1-phosphatase activity"/>
    <property type="evidence" value="ECO:0007669"/>
    <property type="project" value="InterPro"/>
</dbReference>
<dbReference type="Pfam" id="PF00459">
    <property type="entry name" value="Inositol_P"/>
    <property type="match status" value="1"/>
</dbReference>
<dbReference type="InterPro" id="IPR020550">
    <property type="entry name" value="Inositol_monophosphatase_CS"/>
</dbReference>
<protein>
    <recommendedName>
        <fullName evidence="9">Inositol-1-monophosphatase</fullName>
        <ecNumber evidence="9">3.1.3.25</ecNumber>
    </recommendedName>
</protein>
<keyword evidence="5 8" id="KW-0479">Metal-binding</keyword>
<name>A0AAW1CMY2_9HEMI</name>
<feature type="binding site" evidence="8">
    <location>
        <position position="72"/>
    </location>
    <ligand>
        <name>Mg(2+)</name>
        <dbReference type="ChEBI" id="CHEBI:18420"/>
        <label>1</label>
        <note>catalytic</note>
    </ligand>
</feature>
<sequence>MSSELDIDKIFDLAVNLAKEGGKLITEAIGKEKKVSTKASNVDFVTEWDQKVEKLLITGISEKYPQHKFIAEESTNEKLKLTDDPTWIIDPIDGTMNFVHGNPLVCISIGFYCNKEAVFGIIYNPCLDQLYSAIKGRGAYLNDRQIHVSGVTELSKALICHEGGSSRDPLKMESVKDNFAALYPKAHGFRTYGTCAISTAFLASGAVDVYYETGPHIWDIAAGSLIIREAGGVVIDPTGGPLDLMSRQFLCASSMELALEVSKLLKLVPMKRDDE</sequence>
<keyword evidence="11" id="KW-1185">Reference proteome</keyword>
<comment type="catalytic activity">
    <reaction evidence="1 9">
        <text>a myo-inositol phosphate + H2O = myo-inositol + phosphate</text>
        <dbReference type="Rhea" id="RHEA:24056"/>
        <dbReference type="ChEBI" id="CHEBI:15377"/>
        <dbReference type="ChEBI" id="CHEBI:17268"/>
        <dbReference type="ChEBI" id="CHEBI:43474"/>
        <dbReference type="ChEBI" id="CHEBI:84139"/>
        <dbReference type="EC" id="3.1.3.25"/>
    </reaction>
</comment>
<dbReference type="SUPFAM" id="SSF56655">
    <property type="entry name" value="Carbohydrate phosphatase"/>
    <property type="match status" value="1"/>
</dbReference>
<evidence type="ECO:0000256" key="2">
    <source>
        <dbReference type="ARBA" id="ARBA00001946"/>
    </source>
</evidence>
<dbReference type="GO" id="GO:0046854">
    <property type="term" value="P:phosphatidylinositol phosphate biosynthetic process"/>
    <property type="evidence" value="ECO:0007669"/>
    <property type="project" value="InterPro"/>
</dbReference>
<evidence type="ECO:0000256" key="1">
    <source>
        <dbReference type="ARBA" id="ARBA00001033"/>
    </source>
</evidence>
<comment type="pathway">
    <text evidence="3 9">Polyol metabolism; myo-inositol biosynthesis; myo-inositol from D-glucose 6-phosphate: step 2/2.</text>
</comment>
<evidence type="ECO:0000256" key="9">
    <source>
        <dbReference type="RuleBase" id="RU364068"/>
    </source>
</evidence>
<keyword evidence="7 8" id="KW-0460">Magnesium</keyword>
<dbReference type="FunFam" id="3.40.190.80:FF:000002">
    <property type="entry name" value="Inositol-1-monophosphatase"/>
    <property type="match status" value="1"/>
</dbReference>
<feature type="binding site" evidence="8">
    <location>
        <position position="90"/>
    </location>
    <ligand>
        <name>Mg(2+)</name>
        <dbReference type="ChEBI" id="CHEBI:18420"/>
        <label>2</label>
    </ligand>
</feature>
<dbReference type="Gene3D" id="3.30.540.10">
    <property type="entry name" value="Fructose-1,6-Bisphosphatase, subunit A, domain 1"/>
    <property type="match status" value="1"/>
</dbReference>
<evidence type="ECO:0000313" key="10">
    <source>
        <dbReference type="EMBL" id="KAK9499861.1"/>
    </source>
</evidence>
<feature type="binding site" evidence="8">
    <location>
        <position position="92"/>
    </location>
    <ligand>
        <name>Mg(2+)</name>
        <dbReference type="ChEBI" id="CHEBI:18420"/>
        <label>1</label>
        <note>catalytic</note>
    </ligand>
</feature>
<dbReference type="AlphaFoldDB" id="A0AAW1CMY2"/>